<keyword evidence="2" id="KW-1185">Reference proteome</keyword>
<reference evidence="1 2" key="1">
    <citation type="submission" date="2020-08" db="EMBL/GenBank/DDBJ databases">
        <title>Genomic Encyclopedia of Type Strains, Phase IV (KMG-IV): sequencing the most valuable type-strain genomes for metagenomic binning, comparative biology and taxonomic classification.</title>
        <authorList>
            <person name="Goeker M."/>
        </authorList>
    </citation>
    <scope>NUCLEOTIDE SEQUENCE [LARGE SCALE GENOMIC DNA]</scope>
    <source>
        <strain evidence="1 2">DSM 27939</strain>
    </source>
</reference>
<dbReference type="AlphaFoldDB" id="A0A7W8NG62"/>
<dbReference type="RefSeq" id="WP_184138060.1">
    <property type="nucleotide sequence ID" value="NZ_JACHFL010000030.1"/>
</dbReference>
<comment type="caution">
    <text evidence="1">The sequence shown here is derived from an EMBL/GenBank/DDBJ whole genome shotgun (WGS) entry which is preliminary data.</text>
</comment>
<sequence length="45" mass="4852">MENFHRDGGCGESAPLCYSLISRHDVTSVAFDITAALIVVLDRDG</sequence>
<protein>
    <submittedName>
        <fullName evidence="1">Uncharacterized protein (DUF779 family)</fullName>
    </submittedName>
</protein>
<dbReference type="Proteomes" id="UP000552709">
    <property type="component" value="Unassembled WGS sequence"/>
</dbReference>
<dbReference type="EMBL" id="JACHFL010000030">
    <property type="protein sequence ID" value="MBB5366194.1"/>
    <property type="molecule type" value="Genomic_DNA"/>
</dbReference>
<gene>
    <name evidence="1" type="ORF">HNQ08_005323</name>
</gene>
<name>A0A7W8NG62_9DEIO</name>
<evidence type="ECO:0000313" key="2">
    <source>
        <dbReference type="Proteomes" id="UP000552709"/>
    </source>
</evidence>
<organism evidence="1 2">
    <name type="scientific">Deinococcus humi</name>
    <dbReference type="NCBI Taxonomy" id="662880"/>
    <lineage>
        <taxon>Bacteria</taxon>
        <taxon>Thermotogati</taxon>
        <taxon>Deinococcota</taxon>
        <taxon>Deinococci</taxon>
        <taxon>Deinococcales</taxon>
        <taxon>Deinococcaceae</taxon>
        <taxon>Deinococcus</taxon>
    </lineage>
</organism>
<accession>A0A7W8NG62</accession>
<proteinExistence type="predicted"/>
<evidence type="ECO:0000313" key="1">
    <source>
        <dbReference type="EMBL" id="MBB5366194.1"/>
    </source>
</evidence>